<dbReference type="GO" id="GO:2001070">
    <property type="term" value="F:starch binding"/>
    <property type="evidence" value="ECO:0007669"/>
    <property type="project" value="InterPro"/>
</dbReference>
<name>A0A2J8A1X9_9CHLO</name>
<organism evidence="3 4">
    <name type="scientific">Tetrabaena socialis</name>
    <dbReference type="NCBI Taxonomy" id="47790"/>
    <lineage>
        <taxon>Eukaryota</taxon>
        <taxon>Viridiplantae</taxon>
        <taxon>Chlorophyta</taxon>
        <taxon>core chlorophytes</taxon>
        <taxon>Chlorophyceae</taxon>
        <taxon>CS clade</taxon>
        <taxon>Chlamydomonadales</taxon>
        <taxon>Tetrabaenaceae</taxon>
        <taxon>Tetrabaena</taxon>
    </lineage>
</organism>
<dbReference type="SUPFAM" id="SSF49452">
    <property type="entry name" value="Starch-binding domain-like"/>
    <property type="match status" value="1"/>
</dbReference>
<evidence type="ECO:0000256" key="1">
    <source>
        <dbReference type="SAM" id="MobiDB-lite"/>
    </source>
</evidence>
<dbReference type="GO" id="GO:0016301">
    <property type="term" value="F:kinase activity"/>
    <property type="evidence" value="ECO:0007669"/>
    <property type="project" value="UniProtKB-KW"/>
</dbReference>
<proteinExistence type="predicted"/>
<gene>
    <name evidence="3" type="ORF">TSOC_007155</name>
</gene>
<sequence length="285" mass="30950">MRSIKSGPAPSQRQALRRRSAVLQQSWTRSGLPVVQASDGLGSGIHGLPVDPPLPLQAASATVPVTISMKCKVEFGESMRLVGNQSFLGSWDPKKGAEMKWSEGNVWQAETKVAVGSEMDFKVVKFKQDSGEAVWEDGDNRKFKLMVHVGSRTGLNELLEGTMSTLDDAHGSAVRQALTCKQRVEEAGTGASLEDLQNLLTAATQARSFYAAGLVAGLRNDVTDEVLSMRQRWRLADIRLEEYCFVVLSRMIGVMEAQSGAKSRTAHRAADDEEDIASAPESGTR</sequence>
<dbReference type="PANTHER" id="PTHR47453:SF1">
    <property type="entry name" value="PHOSPHOGLUCAN, WATER DIKINASE, CHLOROPLASTIC"/>
    <property type="match status" value="1"/>
</dbReference>
<protein>
    <submittedName>
        <fullName evidence="3">Phosphoglucan, water dikinase, chloroplastic</fullName>
    </submittedName>
</protein>
<dbReference type="CDD" id="cd05467">
    <property type="entry name" value="CBM20"/>
    <property type="match status" value="1"/>
</dbReference>
<evidence type="ECO:0000313" key="3">
    <source>
        <dbReference type="EMBL" id="PNH06514.1"/>
    </source>
</evidence>
<keyword evidence="3" id="KW-0808">Transferase</keyword>
<dbReference type="OrthoDB" id="6123450at2759"/>
<reference evidence="3 4" key="1">
    <citation type="journal article" date="2017" name="Mol. Biol. Evol.">
        <title>The 4-celled Tetrabaena socialis nuclear genome reveals the essential components for genetic control of cell number at the origin of multicellularity in the volvocine lineage.</title>
        <authorList>
            <person name="Featherston J."/>
            <person name="Arakaki Y."/>
            <person name="Hanschen E.R."/>
            <person name="Ferris P.J."/>
            <person name="Michod R.E."/>
            <person name="Olson B.J.S.C."/>
            <person name="Nozaki H."/>
            <person name="Durand P.M."/>
        </authorList>
    </citation>
    <scope>NUCLEOTIDE SEQUENCE [LARGE SCALE GENOMIC DNA]</scope>
    <source>
        <strain evidence="3 4">NIES-571</strain>
    </source>
</reference>
<comment type="caution">
    <text evidence="3">The sequence shown here is derived from an EMBL/GenBank/DDBJ whole genome shotgun (WGS) entry which is preliminary data.</text>
</comment>
<dbReference type="EMBL" id="PGGS01000232">
    <property type="protein sequence ID" value="PNH06514.1"/>
    <property type="molecule type" value="Genomic_DNA"/>
</dbReference>
<feature type="domain" description="CBM20" evidence="2">
    <location>
        <begin position="57"/>
        <end position="164"/>
    </location>
</feature>
<accession>A0A2J8A1X9</accession>
<dbReference type="Pfam" id="PF00686">
    <property type="entry name" value="CBM_20"/>
    <property type="match status" value="1"/>
</dbReference>
<feature type="region of interest" description="Disordered" evidence="1">
    <location>
        <begin position="260"/>
        <end position="285"/>
    </location>
</feature>
<dbReference type="PROSITE" id="PS51166">
    <property type="entry name" value="CBM20"/>
    <property type="match status" value="1"/>
</dbReference>
<evidence type="ECO:0000313" key="4">
    <source>
        <dbReference type="Proteomes" id="UP000236333"/>
    </source>
</evidence>
<dbReference type="SMART" id="SM01065">
    <property type="entry name" value="CBM_2"/>
    <property type="match status" value="1"/>
</dbReference>
<keyword evidence="3" id="KW-0418">Kinase</keyword>
<dbReference type="Proteomes" id="UP000236333">
    <property type="component" value="Unassembled WGS sequence"/>
</dbReference>
<dbReference type="InterPro" id="IPR013783">
    <property type="entry name" value="Ig-like_fold"/>
</dbReference>
<keyword evidence="4" id="KW-1185">Reference proteome</keyword>
<dbReference type="AlphaFoldDB" id="A0A2J8A1X9"/>
<dbReference type="PANTHER" id="PTHR47453">
    <property type="entry name" value="PHOSPHOGLUCAN, WATER DIKINASE, CHLOROPLASTIC"/>
    <property type="match status" value="1"/>
</dbReference>
<evidence type="ECO:0000259" key="2">
    <source>
        <dbReference type="PROSITE" id="PS51166"/>
    </source>
</evidence>
<dbReference type="Gene3D" id="2.60.40.10">
    <property type="entry name" value="Immunoglobulins"/>
    <property type="match status" value="1"/>
</dbReference>
<dbReference type="InterPro" id="IPR002044">
    <property type="entry name" value="CBM20"/>
</dbReference>
<dbReference type="InterPro" id="IPR013784">
    <property type="entry name" value="Carb-bd-like_fold"/>
</dbReference>